<accession>A0A1R2CF82</accession>
<sequence length="312" mass="34913">MNALIVCAILAGIFYFLLFNTTVIYFILAVLLMYFALSWYLVPASSARFNSARRKISICTWSDPSRPLVFGHFQVRVSKMLEYLDWASKKTGLKITLNHLATKACGMALNEFPELIGKICLGNFRPVKTIDSSCLISLENGKNVYFVNTEDIPNKPLTVICDEMEKKIASLQKGDDGKLMKKNSQAFAKLPTCIAAVLGEIVYYLNGPMGIALPFLGMKKQQFGSFIISNLGMYGLETGYPPLFSVSHTIATLTLMAIHDEAIVDNSKIIVQKCMNVCVSFDHRYMDGIKAAKVQNRIKEILEDPMQYIKLD</sequence>
<keyword evidence="4" id="KW-1133">Transmembrane helix</keyword>
<dbReference type="GO" id="GO:0016407">
    <property type="term" value="F:acetyltransferase activity"/>
    <property type="evidence" value="ECO:0007669"/>
    <property type="project" value="TreeGrafter"/>
</dbReference>
<dbReference type="Gene3D" id="3.30.559.10">
    <property type="entry name" value="Chloramphenicol acetyltransferase-like domain"/>
    <property type="match status" value="1"/>
</dbReference>
<evidence type="ECO:0000313" key="6">
    <source>
        <dbReference type="EMBL" id="OMJ87687.1"/>
    </source>
</evidence>
<dbReference type="InterPro" id="IPR023213">
    <property type="entry name" value="CAT-like_dom_sf"/>
</dbReference>
<dbReference type="InterPro" id="IPR050743">
    <property type="entry name" value="2-oxoacid_DH_E2_comp"/>
</dbReference>
<dbReference type="SUPFAM" id="SSF52777">
    <property type="entry name" value="CoA-dependent acyltransferases"/>
    <property type="match status" value="1"/>
</dbReference>
<gene>
    <name evidence="6" type="ORF">SteCoe_10531</name>
</gene>
<dbReference type="EMBL" id="MPUH01000170">
    <property type="protein sequence ID" value="OMJ87687.1"/>
    <property type="molecule type" value="Genomic_DNA"/>
</dbReference>
<keyword evidence="4" id="KW-0472">Membrane</keyword>
<organism evidence="6 7">
    <name type="scientific">Stentor coeruleus</name>
    <dbReference type="NCBI Taxonomy" id="5963"/>
    <lineage>
        <taxon>Eukaryota</taxon>
        <taxon>Sar</taxon>
        <taxon>Alveolata</taxon>
        <taxon>Ciliophora</taxon>
        <taxon>Postciliodesmatophora</taxon>
        <taxon>Heterotrichea</taxon>
        <taxon>Heterotrichida</taxon>
        <taxon>Stentoridae</taxon>
        <taxon>Stentor</taxon>
    </lineage>
</organism>
<evidence type="ECO:0000256" key="2">
    <source>
        <dbReference type="ARBA" id="ARBA00022679"/>
    </source>
</evidence>
<evidence type="ECO:0000256" key="1">
    <source>
        <dbReference type="ARBA" id="ARBA00001938"/>
    </source>
</evidence>
<dbReference type="GO" id="GO:0031405">
    <property type="term" value="F:lipoic acid binding"/>
    <property type="evidence" value="ECO:0007669"/>
    <property type="project" value="TreeGrafter"/>
</dbReference>
<keyword evidence="7" id="KW-1185">Reference proteome</keyword>
<evidence type="ECO:0000313" key="7">
    <source>
        <dbReference type="Proteomes" id="UP000187209"/>
    </source>
</evidence>
<dbReference type="AlphaFoldDB" id="A0A1R2CF82"/>
<dbReference type="PANTHER" id="PTHR43178">
    <property type="entry name" value="DIHYDROLIPOAMIDE ACETYLTRANSFERASE COMPONENT OF PYRUVATE DEHYDROGENASE COMPLEX"/>
    <property type="match status" value="1"/>
</dbReference>
<feature type="domain" description="2-oxoacid dehydrogenase acyltransferase catalytic" evidence="5">
    <location>
        <begin position="221"/>
        <end position="307"/>
    </location>
</feature>
<evidence type="ECO:0000256" key="3">
    <source>
        <dbReference type="ARBA" id="ARBA00023315"/>
    </source>
</evidence>
<dbReference type="InterPro" id="IPR001078">
    <property type="entry name" value="2-oxoacid_DH_actylTfrase"/>
</dbReference>
<keyword evidence="2" id="KW-0808">Transferase</keyword>
<keyword evidence="3" id="KW-0012">Acyltransferase</keyword>
<name>A0A1R2CF82_9CILI</name>
<evidence type="ECO:0000256" key="4">
    <source>
        <dbReference type="SAM" id="Phobius"/>
    </source>
</evidence>
<dbReference type="OrthoDB" id="196858at2759"/>
<dbReference type="Pfam" id="PF00198">
    <property type="entry name" value="2-oxoacid_dh"/>
    <property type="match status" value="1"/>
</dbReference>
<comment type="cofactor">
    <cofactor evidence="1">
        <name>(R)-lipoate</name>
        <dbReference type="ChEBI" id="CHEBI:83088"/>
    </cofactor>
</comment>
<evidence type="ECO:0000259" key="5">
    <source>
        <dbReference type="Pfam" id="PF00198"/>
    </source>
</evidence>
<protein>
    <recommendedName>
        <fullName evidence="5">2-oxoacid dehydrogenase acyltransferase catalytic domain-containing protein</fullName>
    </recommendedName>
</protein>
<reference evidence="6 7" key="1">
    <citation type="submission" date="2016-11" db="EMBL/GenBank/DDBJ databases">
        <title>The macronuclear genome of Stentor coeruleus: a giant cell with tiny introns.</title>
        <authorList>
            <person name="Slabodnick M."/>
            <person name="Ruby J.G."/>
            <person name="Reiff S.B."/>
            <person name="Swart E.C."/>
            <person name="Gosai S."/>
            <person name="Prabakaran S."/>
            <person name="Witkowska E."/>
            <person name="Larue G.E."/>
            <person name="Fisher S."/>
            <person name="Freeman R.M."/>
            <person name="Gunawardena J."/>
            <person name="Chu W."/>
            <person name="Stover N.A."/>
            <person name="Gregory B.D."/>
            <person name="Nowacki M."/>
            <person name="Derisi J."/>
            <person name="Roy S.W."/>
            <person name="Marshall W.F."/>
            <person name="Sood P."/>
        </authorList>
    </citation>
    <scope>NUCLEOTIDE SEQUENCE [LARGE SCALE GENOMIC DNA]</scope>
    <source>
        <strain evidence="6">WM001</strain>
    </source>
</reference>
<feature type="transmembrane region" description="Helical" evidence="4">
    <location>
        <begin position="12"/>
        <end position="41"/>
    </location>
</feature>
<keyword evidence="4" id="KW-0812">Transmembrane</keyword>
<comment type="caution">
    <text evidence="6">The sequence shown here is derived from an EMBL/GenBank/DDBJ whole genome shotgun (WGS) entry which is preliminary data.</text>
</comment>
<dbReference type="Proteomes" id="UP000187209">
    <property type="component" value="Unassembled WGS sequence"/>
</dbReference>
<dbReference type="PANTHER" id="PTHR43178:SF5">
    <property type="entry name" value="LIPOAMIDE ACYLTRANSFERASE COMPONENT OF BRANCHED-CHAIN ALPHA-KETO ACID DEHYDROGENASE COMPLEX, MITOCHONDRIAL"/>
    <property type="match status" value="1"/>
</dbReference>
<proteinExistence type="predicted"/>
<dbReference type="GO" id="GO:0005737">
    <property type="term" value="C:cytoplasm"/>
    <property type="evidence" value="ECO:0007669"/>
    <property type="project" value="TreeGrafter"/>
</dbReference>